<evidence type="ECO:0000256" key="5">
    <source>
        <dbReference type="ARBA" id="ARBA00034078"/>
    </source>
</evidence>
<organism evidence="7 8">
    <name type="scientific">Sitophilus oryzae</name>
    <name type="common">Rice weevil</name>
    <name type="synonym">Curculio oryzae</name>
    <dbReference type="NCBI Taxonomy" id="7048"/>
    <lineage>
        <taxon>Eukaryota</taxon>
        <taxon>Metazoa</taxon>
        <taxon>Ecdysozoa</taxon>
        <taxon>Arthropoda</taxon>
        <taxon>Hexapoda</taxon>
        <taxon>Insecta</taxon>
        <taxon>Pterygota</taxon>
        <taxon>Neoptera</taxon>
        <taxon>Endopterygota</taxon>
        <taxon>Coleoptera</taxon>
        <taxon>Polyphaga</taxon>
        <taxon>Cucujiformia</taxon>
        <taxon>Curculionidae</taxon>
        <taxon>Dryophthorinae</taxon>
        <taxon>Sitophilus</taxon>
    </lineage>
</organism>
<dbReference type="GO" id="GO:0046872">
    <property type="term" value="F:metal ion binding"/>
    <property type="evidence" value="ECO:0007669"/>
    <property type="project" value="UniProtKB-KW"/>
</dbReference>
<keyword evidence="1" id="KW-0001">2Fe-2S</keyword>
<reference evidence="8" key="1">
    <citation type="submission" date="2025-08" db="UniProtKB">
        <authorList>
            <consortium name="RefSeq"/>
        </authorList>
    </citation>
    <scope>IDENTIFICATION</scope>
    <source>
        <tissue evidence="8">Gonads</tissue>
    </source>
</reference>
<evidence type="ECO:0000313" key="7">
    <source>
        <dbReference type="Proteomes" id="UP000504635"/>
    </source>
</evidence>
<dbReference type="KEGG" id="soy:115884994"/>
<evidence type="ECO:0000256" key="2">
    <source>
        <dbReference type="ARBA" id="ARBA00022723"/>
    </source>
</evidence>
<dbReference type="RefSeq" id="XP_030759595.1">
    <property type="nucleotide sequence ID" value="XM_030903735.1"/>
</dbReference>
<dbReference type="InterPro" id="IPR042216">
    <property type="entry name" value="MitoNEET_CISD"/>
</dbReference>
<dbReference type="GO" id="GO:0005739">
    <property type="term" value="C:mitochondrion"/>
    <property type="evidence" value="ECO:0007669"/>
    <property type="project" value="TreeGrafter"/>
</dbReference>
<keyword evidence="2" id="KW-0479">Metal-binding</keyword>
<evidence type="ECO:0000256" key="3">
    <source>
        <dbReference type="ARBA" id="ARBA00023004"/>
    </source>
</evidence>
<dbReference type="InterPro" id="IPR052950">
    <property type="entry name" value="CISD"/>
</dbReference>
<accession>A0A6J2Y9J2</accession>
<dbReference type="Gene3D" id="3.40.5.90">
    <property type="entry name" value="CDGSH iron-sulfur domain, mitoNEET-type"/>
    <property type="match status" value="2"/>
</dbReference>
<evidence type="ECO:0000256" key="4">
    <source>
        <dbReference type="ARBA" id="ARBA00023014"/>
    </source>
</evidence>
<name>A0A6J2Y9J2_SITOR</name>
<dbReference type="AlphaFoldDB" id="A0A6J2Y9J2"/>
<feature type="domain" description="Iron-binding zinc finger CDGSH type" evidence="6">
    <location>
        <begin position="99"/>
        <end position="136"/>
    </location>
</feature>
<dbReference type="Proteomes" id="UP000504635">
    <property type="component" value="Unplaced"/>
</dbReference>
<keyword evidence="4" id="KW-0411">Iron-sulfur</keyword>
<keyword evidence="3" id="KW-0408">Iron</keyword>
<dbReference type="GO" id="GO:0051537">
    <property type="term" value="F:2 iron, 2 sulfur cluster binding"/>
    <property type="evidence" value="ECO:0007669"/>
    <property type="project" value="UniProtKB-KW"/>
</dbReference>
<dbReference type="SMART" id="SM00704">
    <property type="entry name" value="ZnF_CDGSH"/>
    <property type="match status" value="2"/>
</dbReference>
<keyword evidence="7" id="KW-1185">Reference proteome</keyword>
<dbReference type="PANTHER" id="PTHR46491">
    <property type="entry name" value="CDGSH IRON SULFUR DOMAIN PROTEIN HOMOLOG"/>
    <property type="match status" value="1"/>
</dbReference>
<dbReference type="InParanoid" id="A0A6J2Y9J2"/>
<dbReference type="GeneID" id="115884994"/>
<evidence type="ECO:0000256" key="1">
    <source>
        <dbReference type="ARBA" id="ARBA00022714"/>
    </source>
</evidence>
<comment type="cofactor">
    <cofactor evidence="5">
        <name>[2Fe-2S] cluster</name>
        <dbReference type="ChEBI" id="CHEBI:190135"/>
    </cofactor>
</comment>
<sequence>MQINMSLKVVLNSKMYPGYTFSMLRRFYSSKGPSEIPKNKLEGIISADHQSDNGIVYDKKPFRITLEAGRRYSWCLCGRSHRQPFCDGTHKNEQLKIKQKPIRFVVEETKEYWLCNCKQTSSRPFCDGTHKTPVVQEGSSTIR</sequence>
<gene>
    <name evidence="8" type="primary">LOC115884994</name>
</gene>
<dbReference type="FunCoup" id="A0A6J2Y9J2">
    <property type="interactions" value="241"/>
</dbReference>
<evidence type="ECO:0000313" key="8">
    <source>
        <dbReference type="RefSeq" id="XP_030759595.1"/>
    </source>
</evidence>
<dbReference type="OrthoDB" id="15717at2759"/>
<evidence type="ECO:0000259" key="6">
    <source>
        <dbReference type="SMART" id="SM00704"/>
    </source>
</evidence>
<feature type="domain" description="Iron-binding zinc finger CDGSH type" evidence="6">
    <location>
        <begin position="59"/>
        <end position="96"/>
    </location>
</feature>
<proteinExistence type="predicted"/>
<dbReference type="InterPro" id="IPR018967">
    <property type="entry name" value="FeS-contain_CDGSH-typ"/>
</dbReference>
<protein>
    <submittedName>
        <fullName evidence="8">CDGSH iron-sulfur domain-containing protein 3, mitochondrial</fullName>
    </submittedName>
</protein>
<dbReference type="PANTHER" id="PTHR46491:SF3">
    <property type="entry name" value="CDGSH IRON-SULFUR DOMAIN-CONTAINING PROTEIN 3, MITOCHONDRIAL"/>
    <property type="match status" value="1"/>
</dbReference>
<dbReference type="Pfam" id="PF09360">
    <property type="entry name" value="zf-CDGSH"/>
    <property type="match status" value="2"/>
</dbReference>